<feature type="domain" description="Histidine kinase" evidence="4">
    <location>
        <begin position="489"/>
        <end position="700"/>
    </location>
</feature>
<dbReference type="Pfam" id="PF00512">
    <property type="entry name" value="HisKA"/>
    <property type="match status" value="1"/>
</dbReference>
<dbReference type="EMBL" id="JBHRTP010000072">
    <property type="protein sequence ID" value="MFC3110310.1"/>
    <property type="molecule type" value="Genomic_DNA"/>
</dbReference>
<evidence type="ECO:0000256" key="2">
    <source>
        <dbReference type="ARBA" id="ARBA00012438"/>
    </source>
</evidence>
<name>A0ABV7F9M9_9BURK</name>
<dbReference type="Gene3D" id="1.10.3210.10">
    <property type="entry name" value="Hypothetical protein af1432"/>
    <property type="match status" value="1"/>
</dbReference>
<dbReference type="InterPro" id="IPR003018">
    <property type="entry name" value="GAF"/>
</dbReference>
<dbReference type="CDD" id="cd00077">
    <property type="entry name" value="HDc"/>
    <property type="match status" value="1"/>
</dbReference>
<keyword evidence="3" id="KW-0597">Phosphoprotein</keyword>
<dbReference type="SMART" id="SM00387">
    <property type="entry name" value="HATPase_c"/>
    <property type="match status" value="1"/>
</dbReference>
<dbReference type="Gene3D" id="3.30.565.10">
    <property type="entry name" value="Histidine kinase-like ATPase, C-terminal domain"/>
    <property type="match status" value="1"/>
</dbReference>
<dbReference type="InterPro" id="IPR052340">
    <property type="entry name" value="RNase_Y/CdgJ"/>
</dbReference>
<dbReference type="SUPFAM" id="SSF47384">
    <property type="entry name" value="Homodimeric domain of signal transducing histidine kinase"/>
    <property type="match status" value="1"/>
</dbReference>
<dbReference type="PROSITE" id="PS50109">
    <property type="entry name" value="HIS_KIN"/>
    <property type="match status" value="1"/>
</dbReference>
<dbReference type="InterPro" id="IPR005467">
    <property type="entry name" value="His_kinase_dom"/>
</dbReference>
<dbReference type="Gene3D" id="3.30.450.40">
    <property type="match status" value="1"/>
</dbReference>
<dbReference type="SUPFAM" id="SSF109604">
    <property type="entry name" value="HD-domain/PDEase-like"/>
    <property type="match status" value="1"/>
</dbReference>
<dbReference type="InterPro" id="IPR036097">
    <property type="entry name" value="HisK_dim/P_sf"/>
</dbReference>
<dbReference type="Pfam" id="PF02518">
    <property type="entry name" value="HATPase_c"/>
    <property type="match status" value="1"/>
</dbReference>
<dbReference type="InterPro" id="IPR006675">
    <property type="entry name" value="HDIG_dom"/>
</dbReference>
<dbReference type="Proteomes" id="UP001595530">
    <property type="component" value="Unassembled WGS sequence"/>
</dbReference>
<evidence type="ECO:0000313" key="7">
    <source>
        <dbReference type="Proteomes" id="UP001595530"/>
    </source>
</evidence>
<dbReference type="InterPro" id="IPR003661">
    <property type="entry name" value="HisK_dim/P_dom"/>
</dbReference>
<dbReference type="PANTHER" id="PTHR33525:SF3">
    <property type="entry name" value="RIBONUCLEASE Y"/>
    <property type="match status" value="1"/>
</dbReference>
<dbReference type="PRINTS" id="PR00344">
    <property type="entry name" value="BCTRLSENSOR"/>
</dbReference>
<evidence type="ECO:0000256" key="3">
    <source>
        <dbReference type="ARBA" id="ARBA00022553"/>
    </source>
</evidence>
<comment type="catalytic activity">
    <reaction evidence="1">
        <text>ATP + protein L-histidine = ADP + protein N-phospho-L-histidine.</text>
        <dbReference type="EC" id="2.7.13.3"/>
    </reaction>
</comment>
<dbReference type="Pfam" id="PF08668">
    <property type="entry name" value="HDOD"/>
    <property type="match status" value="1"/>
</dbReference>
<reference evidence="7" key="1">
    <citation type="journal article" date="2019" name="Int. J. Syst. Evol. Microbiol.">
        <title>The Global Catalogue of Microorganisms (GCM) 10K type strain sequencing project: providing services to taxonomists for standard genome sequencing and annotation.</title>
        <authorList>
            <consortium name="The Broad Institute Genomics Platform"/>
            <consortium name="The Broad Institute Genome Sequencing Center for Infectious Disease"/>
            <person name="Wu L."/>
            <person name="Ma J."/>
        </authorList>
    </citation>
    <scope>NUCLEOTIDE SEQUENCE [LARGE SCALE GENOMIC DNA]</scope>
    <source>
        <strain evidence="7">KCTC 42986</strain>
    </source>
</reference>
<dbReference type="SMART" id="SM00471">
    <property type="entry name" value="HDc"/>
    <property type="match status" value="1"/>
</dbReference>
<protein>
    <recommendedName>
        <fullName evidence="2">histidine kinase</fullName>
        <ecNumber evidence="2">2.7.13.3</ecNumber>
    </recommendedName>
</protein>
<organism evidence="6 7">
    <name type="scientific">Undibacterium arcticum</name>
    <dbReference type="NCBI Taxonomy" id="1762892"/>
    <lineage>
        <taxon>Bacteria</taxon>
        <taxon>Pseudomonadati</taxon>
        <taxon>Pseudomonadota</taxon>
        <taxon>Betaproteobacteria</taxon>
        <taxon>Burkholderiales</taxon>
        <taxon>Oxalobacteraceae</taxon>
        <taxon>Undibacterium</taxon>
    </lineage>
</organism>
<comment type="caution">
    <text evidence="6">The sequence shown here is derived from an EMBL/GenBank/DDBJ whole genome shotgun (WGS) entry which is preliminary data.</text>
</comment>
<dbReference type="InterPro" id="IPR003594">
    <property type="entry name" value="HATPase_dom"/>
</dbReference>
<proteinExistence type="predicted"/>
<dbReference type="SUPFAM" id="SSF55874">
    <property type="entry name" value="ATPase domain of HSP90 chaperone/DNA topoisomerase II/histidine kinase"/>
    <property type="match status" value="1"/>
</dbReference>
<dbReference type="EC" id="2.7.13.3" evidence="2"/>
<dbReference type="InterPro" id="IPR029016">
    <property type="entry name" value="GAF-like_dom_sf"/>
</dbReference>
<dbReference type="Gene3D" id="1.10.287.130">
    <property type="match status" value="1"/>
</dbReference>
<evidence type="ECO:0000256" key="1">
    <source>
        <dbReference type="ARBA" id="ARBA00000085"/>
    </source>
</evidence>
<dbReference type="PANTHER" id="PTHR33525">
    <property type="match status" value="1"/>
</dbReference>
<dbReference type="Pfam" id="PF01590">
    <property type="entry name" value="GAF"/>
    <property type="match status" value="1"/>
</dbReference>
<keyword evidence="7" id="KW-1185">Reference proteome</keyword>
<dbReference type="CDD" id="cd00082">
    <property type="entry name" value="HisKA"/>
    <property type="match status" value="1"/>
</dbReference>
<feature type="domain" description="HDOD" evidence="5">
    <location>
        <begin position="17"/>
        <end position="211"/>
    </location>
</feature>
<dbReference type="InterPro" id="IPR003607">
    <property type="entry name" value="HD/PDEase_dom"/>
</dbReference>
<sequence>MQQTESDIRSRLLVARLPAMPQILLKLLEHCQNDDAGLVDLAELIAQDPGIASKILAVANSSAYHRSGQKVGIEQSLTAIGTDMVKTLVISESVFQIFDNFSQANTTDLRSFWSHSLAAAVIAREIATRMRYPHVEEAYLAGLLHDIGRLALLAAAPKEYATNFLAQDDAKLCAVEQRTLQVTHAEAGAWLIESWQLDSFLADSVRYHHESAARLGSTHPLIRIVLLAHLLSNHESDDPAVVDAGVLCGIDSQTLSDIGERAVEQIRKATDYLGIDLAGADAVQPPVTAAPAAAPDATRERLSEEVRNLVLASNAGRSFARRQSEAELLETVTRSARILFGFDDAIMLRMNATGHSLIGCAVGPHRQRLTEFAILLSSDSPIAGAAAQMRVAYLQRTGKLFGVGEEQLLRLLGTDSLVALPLLTGGRCTGVLIGGIAQAQLADLKRRERFLRAFAAQASTALASADTERTDGDRRAASVAQKYQEASRRVAHEVNNPLSIIKNYLSILDSKLLRHEPVLGELSILNEEIDRVGQIVNGLTDLQPKTRVGATDVNRVASDVVRLFQDTEFVPASVRIITRLQDQPADIAAAPDTVKQILVNLVKNAIEALPRGGEIEIANNGHLNRDGRLYLELSIRDSGQGIPAEILANLFTPGRSTKDGDHRGLGLSIVHSLVRQIGGMIMCRSSKQGTTFEVLLPLPDPDDSTGTIGTAGFSRSAAAQSQMMDLP</sequence>
<evidence type="ECO:0000259" key="4">
    <source>
        <dbReference type="PROSITE" id="PS50109"/>
    </source>
</evidence>
<dbReference type="InterPro" id="IPR013976">
    <property type="entry name" value="HDOD"/>
</dbReference>
<dbReference type="RefSeq" id="WP_390332630.1">
    <property type="nucleotide sequence ID" value="NZ_JBHRTP010000072.1"/>
</dbReference>
<dbReference type="SMART" id="SM00065">
    <property type="entry name" value="GAF"/>
    <property type="match status" value="1"/>
</dbReference>
<evidence type="ECO:0000313" key="6">
    <source>
        <dbReference type="EMBL" id="MFC3110310.1"/>
    </source>
</evidence>
<dbReference type="InterPro" id="IPR004358">
    <property type="entry name" value="Sig_transdc_His_kin-like_C"/>
</dbReference>
<evidence type="ECO:0000259" key="5">
    <source>
        <dbReference type="PROSITE" id="PS51833"/>
    </source>
</evidence>
<gene>
    <name evidence="6" type="ORF">ACFOFO_20485</name>
</gene>
<dbReference type="SUPFAM" id="SSF55781">
    <property type="entry name" value="GAF domain-like"/>
    <property type="match status" value="1"/>
</dbReference>
<dbReference type="InterPro" id="IPR036890">
    <property type="entry name" value="HATPase_C_sf"/>
</dbReference>
<accession>A0ABV7F9M9</accession>
<dbReference type="PROSITE" id="PS51833">
    <property type="entry name" value="HDOD"/>
    <property type="match status" value="1"/>
</dbReference>
<dbReference type="NCBIfam" id="TIGR00277">
    <property type="entry name" value="HDIG"/>
    <property type="match status" value="1"/>
</dbReference>